<evidence type="ECO:0000313" key="3">
    <source>
        <dbReference type="Proteomes" id="UP000019402"/>
    </source>
</evidence>
<proteinExistence type="predicted"/>
<dbReference type="STRING" id="869213.GCA_000517085_02804"/>
<dbReference type="eggNOG" id="COG2208">
    <property type="taxonomic scope" value="Bacteria"/>
</dbReference>
<organism evidence="2 3">
    <name type="scientific">Saccharicrinis fermentans DSM 9555 = JCM 21142</name>
    <dbReference type="NCBI Taxonomy" id="869213"/>
    <lineage>
        <taxon>Bacteria</taxon>
        <taxon>Pseudomonadati</taxon>
        <taxon>Bacteroidota</taxon>
        <taxon>Bacteroidia</taxon>
        <taxon>Marinilabiliales</taxon>
        <taxon>Marinilabiliaceae</taxon>
        <taxon>Saccharicrinis</taxon>
    </lineage>
</organism>
<evidence type="ECO:0000313" key="2">
    <source>
        <dbReference type="EMBL" id="GAF02508.1"/>
    </source>
</evidence>
<reference evidence="2 3" key="1">
    <citation type="journal article" date="2014" name="Genome Announc.">
        <title>Draft Genome Sequence of Cytophaga fermentans JCM 21142T, a Facultative Anaerobe Isolated from Marine Mud.</title>
        <authorList>
            <person name="Starns D."/>
            <person name="Oshima K."/>
            <person name="Suda W."/>
            <person name="Iino T."/>
            <person name="Yuki M."/>
            <person name="Inoue J."/>
            <person name="Kitamura K."/>
            <person name="Iida T."/>
            <person name="Darby A."/>
            <person name="Hattori M."/>
            <person name="Ohkuma M."/>
        </authorList>
    </citation>
    <scope>NUCLEOTIDE SEQUENCE [LARGE SCALE GENOMIC DNA]</scope>
    <source>
        <strain evidence="2 3">JCM 21142</strain>
    </source>
</reference>
<accession>W7Y4J6</accession>
<dbReference type="Proteomes" id="UP000019402">
    <property type="component" value="Unassembled WGS sequence"/>
</dbReference>
<feature type="domain" description="PPM-type phosphatase" evidence="1">
    <location>
        <begin position="16"/>
        <end position="175"/>
    </location>
</feature>
<keyword evidence="3" id="KW-1185">Reference proteome</keyword>
<dbReference type="Gene3D" id="3.60.40.10">
    <property type="entry name" value="PPM-type phosphatase domain"/>
    <property type="match status" value="1"/>
</dbReference>
<dbReference type="AlphaFoldDB" id="W7Y4J6"/>
<name>W7Y4J6_9BACT</name>
<protein>
    <submittedName>
        <fullName evidence="2">Stage II sporulation protein E</fullName>
    </submittedName>
</protein>
<gene>
    <name evidence="2" type="ORF">JCM21142_31146</name>
</gene>
<dbReference type="Pfam" id="PF07228">
    <property type="entry name" value="SpoIIE"/>
    <property type="match status" value="1"/>
</dbReference>
<evidence type="ECO:0000259" key="1">
    <source>
        <dbReference type="Pfam" id="PF07228"/>
    </source>
</evidence>
<dbReference type="InterPro" id="IPR001932">
    <property type="entry name" value="PPM-type_phosphatase-like_dom"/>
</dbReference>
<dbReference type="InterPro" id="IPR036457">
    <property type="entry name" value="PPM-type-like_dom_sf"/>
</dbReference>
<comment type="caution">
    <text evidence="2">The sequence shown here is derived from an EMBL/GenBank/DDBJ whole genome shotgun (WGS) entry which is preliminary data.</text>
</comment>
<sequence>MCMALINEIVNVGKIYKPNEILNKLRSIIIHTFNRDGDNDISDGLDASIVLIDPDTNLMEYAGANSPIYIIRDGELIDFKGDRMPVGIYPSQTPFSNHKINLKDGDSLYMFSDGYADQFGGEAKRKMMLRHFKKLLVSNNHLIMSEQKEKLSNYFTDWMGHNEQVDDVLVLGYRFNPNDTLELRHEN</sequence>
<dbReference type="EMBL" id="BAMD01000010">
    <property type="protein sequence ID" value="GAF02508.1"/>
    <property type="molecule type" value="Genomic_DNA"/>
</dbReference>